<evidence type="ECO:0000256" key="1">
    <source>
        <dbReference type="SAM" id="MobiDB-lite"/>
    </source>
</evidence>
<feature type="transmembrane region" description="Helical" evidence="2">
    <location>
        <begin position="226"/>
        <end position="248"/>
    </location>
</feature>
<dbReference type="AlphaFoldDB" id="A0A7X6KTN5"/>
<evidence type="ECO:0000256" key="2">
    <source>
        <dbReference type="SAM" id="Phobius"/>
    </source>
</evidence>
<feature type="transmembrane region" description="Helical" evidence="2">
    <location>
        <begin position="260"/>
        <end position="287"/>
    </location>
</feature>
<feature type="compositionally biased region" description="Polar residues" evidence="1">
    <location>
        <begin position="110"/>
        <end position="123"/>
    </location>
</feature>
<keyword evidence="2" id="KW-0472">Membrane</keyword>
<sequence length="423" mass="42556">MSTDDGTTRPEGSSQPDSETWPSSASPDAPTERLSTSAWGTPGSEAPTAAYGTPGYGQPGSEAPTAAYGTPGYGQPGSEAPTAAYGTPGYGQQPSGEPTAAYGTPGYGQQPASGYGQQPATSEYGTGYGQSTAGGYGAGYGQSAASGSPAGYPGGYGGTGDGSGAPGYAGSGYGAPPAPGYGQQPGYSAPPPAGGQPPYGAPGGGYPGYAPYPGPTNTAGWDGPSIGALATGVVGLAIVPLVLGIIGLRRTTKNGTQGKWMAIVGIVLGALQVVGYLTLALVLILVVNPRVQEQRAELDRLWDGCAAGVMADCDDLYYESDYDSPEEEFAETCGGITTYSGGSCYLLEEQDTTDDGDTGTGTSVEPDTYGDDPELDALWDACEAGDGQACDDLYWESPLGSDYEDFASTCGNRTTDAVFCADM</sequence>
<evidence type="ECO:0000313" key="4">
    <source>
        <dbReference type="Proteomes" id="UP000581206"/>
    </source>
</evidence>
<accession>A0A7X6KTN5</accession>
<reference evidence="3 4" key="1">
    <citation type="submission" date="2020-04" db="EMBL/GenBank/DDBJ databases">
        <title>MicrobeNet Type strains.</title>
        <authorList>
            <person name="Nicholson A.C."/>
        </authorList>
    </citation>
    <scope>NUCLEOTIDE SEQUENCE [LARGE SCALE GENOMIC DNA]</scope>
    <source>
        <strain evidence="3 4">ATCC BAA-788</strain>
    </source>
</reference>
<dbReference type="EMBL" id="JAAXOX010000002">
    <property type="protein sequence ID" value="NKY22101.1"/>
    <property type="molecule type" value="Genomic_DNA"/>
</dbReference>
<comment type="caution">
    <text evidence="3">The sequence shown here is derived from an EMBL/GenBank/DDBJ whole genome shotgun (WGS) entry which is preliminary data.</text>
</comment>
<keyword evidence="2" id="KW-1133">Transmembrane helix</keyword>
<evidence type="ECO:0008006" key="5">
    <source>
        <dbReference type="Google" id="ProtNLM"/>
    </source>
</evidence>
<proteinExistence type="predicted"/>
<name>A0A7X6KTN5_9CELL</name>
<dbReference type="Proteomes" id="UP000581206">
    <property type="component" value="Unassembled WGS sequence"/>
</dbReference>
<protein>
    <recommendedName>
        <fullName evidence="5">DUF4190 domain-containing protein</fullName>
    </recommendedName>
</protein>
<feature type="region of interest" description="Disordered" evidence="1">
    <location>
        <begin position="1"/>
        <end position="126"/>
    </location>
</feature>
<keyword evidence="2" id="KW-0812">Transmembrane</keyword>
<dbReference type="RefSeq" id="WP_168629210.1">
    <property type="nucleotide sequence ID" value="NZ_BONL01000015.1"/>
</dbReference>
<gene>
    <name evidence="3" type="ORF">HGA03_05410</name>
</gene>
<keyword evidence="4" id="KW-1185">Reference proteome</keyword>
<feature type="compositionally biased region" description="Polar residues" evidence="1">
    <location>
        <begin position="1"/>
        <end position="26"/>
    </location>
</feature>
<feature type="region of interest" description="Disordered" evidence="1">
    <location>
        <begin position="175"/>
        <end position="202"/>
    </location>
</feature>
<feature type="region of interest" description="Disordered" evidence="1">
    <location>
        <begin position="350"/>
        <end position="372"/>
    </location>
</feature>
<organism evidence="3 4">
    <name type="scientific">Cellulomonas denverensis</name>
    <dbReference type="NCBI Taxonomy" id="264297"/>
    <lineage>
        <taxon>Bacteria</taxon>
        <taxon>Bacillati</taxon>
        <taxon>Actinomycetota</taxon>
        <taxon>Actinomycetes</taxon>
        <taxon>Micrococcales</taxon>
        <taxon>Cellulomonadaceae</taxon>
        <taxon>Cellulomonas</taxon>
    </lineage>
</organism>
<evidence type="ECO:0000313" key="3">
    <source>
        <dbReference type="EMBL" id="NKY22101.1"/>
    </source>
</evidence>